<sequence>MHKPPTTPNPFFFFKKTESFLLSLLPLVSPISLFLARASYTHHRRRSTVAPPPYSVAGDAPKWAFSLVLKHPRETSPQNPKKKS</sequence>
<reference evidence="2 3" key="1">
    <citation type="submission" date="2019-06" db="EMBL/GenBank/DDBJ databases">
        <title>WGS assembly of Gossypium darwinii.</title>
        <authorList>
            <person name="Chen Z.J."/>
            <person name="Sreedasyam A."/>
            <person name="Ando A."/>
            <person name="Song Q."/>
            <person name="De L."/>
            <person name="Hulse-Kemp A."/>
            <person name="Ding M."/>
            <person name="Ye W."/>
            <person name="Kirkbride R."/>
            <person name="Jenkins J."/>
            <person name="Plott C."/>
            <person name="Lovell J."/>
            <person name="Lin Y.-M."/>
            <person name="Vaughn R."/>
            <person name="Liu B."/>
            <person name="Li W."/>
            <person name="Simpson S."/>
            <person name="Scheffler B."/>
            <person name="Saski C."/>
            <person name="Grover C."/>
            <person name="Hu G."/>
            <person name="Conover J."/>
            <person name="Carlson J."/>
            <person name="Shu S."/>
            <person name="Boston L."/>
            <person name="Williams M."/>
            <person name="Peterson D."/>
            <person name="Mcgee K."/>
            <person name="Jones D."/>
            <person name="Wendel J."/>
            <person name="Stelly D."/>
            <person name="Grimwood J."/>
            <person name="Schmutz J."/>
        </authorList>
    </citation>
    <scope>NUCLEOTIDE SEQUENCE [LARGE SCALE GENOMIC DNA]</scope>
    <source>
        <strain evidence="2">1808015.09</strain>
    </source>
</reference>
<evidence type="ECO:0000313" key="3">
    <source>
        <dbReference type="Proteomes" id="UP000323506"/>
    </source>
</evidence>
<keyword evidence="3" id="KW-1185">Reference proteome</keyword>
<organism evidence="2 3">
    <name type="scientific">Gossypium darwinii</name>
    <name type="common">Darwin's cotton</name>
    <name type="synonym">Gossypium barbadense var. darwinii</name>
    <dbReference type="NCBI Taxonomy" id="34276"/>
    <lineage>
        <taxon>Eukaryota</taxon>
        <taxon>Viridiplantae</taxon>
        <taxon>Streptophyta</taxon>
        <taxon>Embryophyta</taxon>
        <taxon>Tracheophyta</taxon>
        <taxon>Spermatophyta</taxon>
        <taxon>Magnoliopsida</taxon>
        <taxon>eudicotyledons</taxon>
        <taxon>Gunneridae</taxon>
        <taxon>Pentapetalae</taxon>
        <taxon>rosids</taxon>
        <taxon>malvids</taxon>
        <taxon>Malvales</taxon>
        <taxon>Malvaceae</taxon>
        <taxon>Malvoideae</taxon>
        <taxon>Gossypium</taxon>
    </lineage>
</organism>
<feature type="transmembrane region" description="Helical" evidence="1">
    <location>
        <begin position="20"/>
        <end position="36"/>
    </location>
</feature>
<keyword evidence="1" id="KW-0472">Membrane</keyword>
<keyword evidence="1" id="KW-1133">Transmembrane helix</keyword>
<protein>
    <submittedName>
        <fullName evidence="2">Uncharacterized protein</fullName>
    </submittedName>
</protein>
<dbReference type="AlphaFoldDB" id="A0A5D2F7Y6"/>
<dbReference type="Proteomes" id="UP000323506">
    <property type="component" value="Chromosome A09"/>
</dbReference>
<dbReference type="EMBL" id="CM017696">
    <property type="protein sequence ID" value="TYH01576.1"/>
    <property type="molecule type" value="Genomic_DNA"/>
</dbReference>
<name>A0A5D2F7Y6_GOSDA</name>
<evidence type="ECO:0000313" key="2">
    <source>
        <dbReference type="EMBL" id="TYH01576.1"/>
    </source>
</evidence>
<gene>
    <name evidence="2" type="ORF">ES288_A09G069900v1</name>
</gene>
<accession>A0A5D2F7Y6</accession>
<proteinExistence type="predicted"/>
<evidence type="ECO:0000256" key="1">
    <source>
        <dbReference type="SAM" id="Phobius"/>
    </source>
</evidence>
<keyword evidence="1" id="KW-0812">Transmembrane</keyword>